<sequence length="45" mass="5051">MKGFCGHESIDNEILPRIVFPSADPIFIVRCAIMGLQPQPDCDEF</sequence>
<protein>
    <submittedName>
        <fullName evidence="1">Uncharacterized protein</fullName>
    </submittedName>
</protein>
<evidence type="ECO:0000313" key="1">
    <source>
        <dbReference type="EMBL" id="QDV22576.1"/>
    </source>
</evidence>
<organism evidence="1 2">
    <name type="scientific">Aureliella helgolandensis</name>
    <dbReference type="NCBI Taxonomy" id="2527968"/>
    <lineage>
        <taxon>Bacteria</taxon>
        <taxon>Pseudomonadati</taxon>
        <taxon>Planctomycetota</taxon>
        <taxon>Planctomycetia</taxon>
        <taxon>Pirellulales</taxon>
        <taxon>Pirellulaceae</taxon>
        <taxon>Aureliella</taxon>
    </lineage>
</organism>
<accession>A0A518G1V0</accession>
<name>A0A518G1V0_9BACT</name>
<dbReference type="AlphaFoldDB" id="A0A518G1V0"/>
<gene>
    <name evidence="1" type="ORF">Q31a_08620</name>
</gene>
<proteinExistence type="predicted"/>
<dbReference type="KEGG" id="ahel:Q31a_08620"/>
<dbReference type="EMBL" id="CP036298">
    <property type="protein sequence ID" value="QDV22576.1"/>
    <property type="molecule type" value="Genomic_DNA"/>
</dbReference>
<reference evidence="1 2" key="1">
    <citation type="submission" date="2019-02" db="EMBL/GenBank/DDBJ databases">
        <title>Deep-cultivation of Planctomycetes and their phenomic and genomic characterization uncovers novel biology.</title>
        <authorList>
            <person name="Wiegand S."/>
            <person name="Jogler M."/>
            <person name="Boedeker C."/>
            <person name="Pinto D."/>
            <person name="Vollmers J."/>
            <person name="Rivas-Marin E."/>
            <person name="Kohn T."/>
            <person name="Peeters S.H."/>
            <person name="Heuer A."/>
            <person name="Rast P."/>
            <person name="Oberbeckmann S."/>
            <person name="Bunk B."/>
            <person name="Jeske O."/>
            <person name="Meyerdierks A."/>
            <person name="Storesund J.E."/>
            <person name="Kallscheuer N."/>
            <person name="Luecker S."/>
            <person name="Lage O.M."/>
            <person name="Pohl T."/>
            <person name="Merkel B.J."/>
            <person name="Hornburger P."/>
            <person name="Mueller R.-W."/>
            <person name="Bruemmer F."/>
            <person name="Labrenz M."/>
            <person name="Spormann A.M."/>
            <person name="Op den Camp H."/>
            <person name="Overmann J."/>
            <person name="Amann R."/>
            <person name="Jetten M.S.M."/>
            <person name="Mascher T."/>
            <person name="Medema M.H."/>
            <person name="Devos D.P."/>
            <person name="Kaster A.-K."/>
            <person name="Ovreas L."/>
            <person name="Rohde M."/>
            <person name="Galperin M.Y."/>
            <person name="Jogler C."/>
        </authorList>
    </citation>
    <scope>NUCLEOTIDE SEQUENCE [LARGE SCALE GENOMIC DNA]</scope>
    <source>
        <strain evidence="1 2">Q31a</strain>
    </source>
</reference>
<dbReference type="Proteomes" id="UP000318017">
    <property type="component" value="Chromosome"/>
</dbReference>
<evidence type="ECO:0000313" key="2">
    <source>
        <dbReference type="Proteomes" id="UP000318017"/>
    </source>
</evidence>
<keyword evidence="2" id="KW-1185">Reference proteome</keyword>